<keyword evidence="5 11" id="KW-0418">Kinase</keyword>
<dbReference type="GO" id="GO:0005524">
    <property type="term" value="F:ATP binding"/>
    <property type="evidence" value="ECO:0007669"/>
    <property type="project" value="UniProtKB-KW"/>
</dbReference>
<dbReference type="InterPro" id="IPR000719">
    <property type="entry name" value="Prot_kinase_dom"/>
</dbReference>
<protein>
    <recommendedName>
        <fullName evidence="1">non-specific serine/threonine protein kinase</fullName>
        <ecNumber evidence="1">2.7.11.1</ecNumber>
    </recommendedName>
</protein>
<dbReference type="AlphaFoldDB" id="A0A9X3IWV2"/>
<dbReference type="InterPro" id="IPR014710">
    <property type="entry name" value="RmlC-like_jellyroll"/>
</dbReference>
<dbReference type="PROSITE" id="PS50042">
    <property type="entry name" value="CNMP_BINDING_3"/>
    <property type="match status" value="1"/>
</dbReference>
<evidence type="ECO:0000256" key="1">
    <source>
        <dbReference type="ARBA" id="ARBA00012513"/>
    </source>
</evidence>
<evidence type="ECO:0000256" key="7">
    <source>
        <dbReference type="ARBA" id="ARBA00022992"/>
    </source>
</evidence>
<evidence type="ECO:0000313" key="12">
    <source>
        <dbReference type="Proteomes" id="UP001150924"/>
    </source>
</evidence>
<evidence type="ECO:0000256" key="3">
    <source>
        <dbReference type="ARBA" id="ARBA00022679"/>
    </source>
</evidence>
<feature type="domain" description="Cyclic nucleotide-binding" evidence="10">
    <location>
        <begin position="187"/>
        <end position="274"/>
    </location>
</feature>
<reference evidence="11" key="1">
    <citation type="submission" date="2022-11" db="EMBL/GenBank/DDBJ databases">
        <title>Minimal conservation of predation-associated metabolite biosynthetic gene clusters underscores biosynthetic potential of Myxococcota including descriptions for ten novel species: Archangium lansinium sp. nov., Myxococcus landrumus sp. nov., Nannocystis bai.</title>
        <authorList>
            <person name="Ahearne A."/>
            <person name="Stevens C."/>
            <person name="Phillips K."/>
        </authorList>
    </citation>
    <scope>NUCLEOTIDE SEQUENCE</scope>
    <source>
        <strain evidence="11">Na p29</strain>
    </source>
</reference>
<evidence type="ECO:0000256" key="6">
    <source>
        <dbReference type="ARBA" id="ARBA00022840"/>
    </source>
</evidence>
<evidence type="ECO:0000256" key="5">
    <source>
        <dbReference type="ARBA" id="ARBA00022777"/>
    </source>
</evidence>
<dbReference type="PANTHER" id="PTHR43671">
    <property type="entry name" value="SERINE/THREONINE-PROTEIN KINASE NEK"/>
    <property type="match status" value="1"/>
</dbReference>
<evidence type="ECO:0000256" key="4">
    <source>
        <dbReference type="ARBA" id="ARBA00022741"/>
    </source>
</evidence>
<name>A0A9X3IWV2_9BACT</name>
<dbReference type="InterPro" id="IPR050660">
    <property type="entry name" value="NEK_Ser/Thr_kinase"/>
</dbReference>
<dbReference type="InterPro" id="IPR011009">
    <property type="entry name" value="Kinase-like_dom_sf"/>
</dbReference>
<dbReference type="GO" id="GO:0030553">
    <property type="term" value="F:cGMP binding"/>
    <property type="evidence" value="ECO:0007669"/>
    <property type="project" value="UniProtKB-KW"/>
</dbReference>
<keyword evidence="7" id="KW-0142">cGMP-binding</keyword>
<dbReference type="InterPro" id="IPR008271">
    <property type="entry name" value="Ser/Thr_kinase_AS"/>
</dbReference>
<dbReference type="Pfam" id="PF00069">
    <property type="entry name" value="Pkinase"/>
    <property type="match status" value="1"/>
</dbReference>
<keyword evidence="12" id="KW-1185">Reference proteome</keyword>
<dbReference type="InterPro" id="IPR018490">
    <property type="entry name" value="cNMP-bd_dom_sf"/>
</dbReference>
<dbReference type="CDD" id="cd14014">
    <property type="entry name" value="STKc_PknB_like"/>
    <property type="match status" value="1"/>
</dbReference>
<keyword evidence="3" id="KW-0808">Transferase</keyword>
<evidence type="ECO:0000256" key="8">
    <source>
        <dbReference type="SAM" id="MobiDB-lite"/>
    </source>
</evidence>
<dbReference type="EC" id="2.7.11.1" evidence="1"/>
<dbReference type="EMBL" id="JAPNKE010000002">
    <property type="protein sequence ID" value="MCY1006806.1"/>
    <property type="molecule type" value="Genomic_DNA"/>
</dbReference>
<dbReference type="PROSITE" id="PS50011">
    <property type="entry name" value="PROTEIN_KINASE_DOM"/>
    <property type="match status" value="1"/>
</dbReference>
<evidence type="ECO:0000259" key="10">
    <source>
        <dbReference type="PROSITE" id="PS50042"/>
    </source>
</evidence>
<evidence type="ECO:0000313" key="11">
    <source>
        <dbReference type="EMBL" id="MCY1006806.1"/>
    </source>
</evidence>
<dbReference type="GO" id="GO:0004674">
    <property type="term" value="F:protein serine/threonine kinase activity"/>
    <property type="evidence" value="ECO:0007669"/>
    <property type="project" value="UniProtKB-EC"/>
</dbReference>
<keyword evidence="4" id="KW-0547">Nucleotide-binding</keyword>
<feature type="domain" description="Protein kinase" evidence="9">
    <location>
        <begin position="1"/>
        <end position="179"/>
    </location>
</feature>
<dbReference type="Gene3D" id="2.60.120.10">
    <property type="entry name" value="Jelly Rolls"/>
    <property type="match status" value="1"/>
</dbReference>
<evidence type="ECO:0000256" key="2">
    <source>
        <dbReference type="ARBA" id="ARBA00022535"/>
    </source>
</evidence>
<organism evidence="11 12">
    <name type="scientific">Nannocystis pusilla</name>
    <dbReference type="NCBI Taxonomy" id="889268"/>
    <lineage>
        <taxon>Bacteria</taxon>
        <taxon>Pseudomonadati</taxon>
        <taxon>Myxococcota</taxon>
        <taxon>Polyangia</taxon>
        <taxon>Nannocystales</taxon>
        <taxon>Nannocystaceae</taxon>
        <taxon>Nannocystis</taxon>
    </lineage>
</organism>
<dbReference type="InterPro" id="IPR018488">
    <property type="entry name" value="cNMP-bd_CS"/>
</dbReference>
<dbReference type="SUPFAM" id="SSF51206">
    <property type="entry name" value="cAMP-binding domain-like"/>
    <property type="match status" value="1"/>
</dbReference>
<accession>A0A9X3IWV2</accession>
<dbReference type="InterPro" id="IPR000595">
    <property type="entry name" value="cNMP-bd_dom"/>
</dbReference>
<dbReference type="Gene3D" id="1.10.510.10">
    <property type="entry name" value="Transferase(Phosphotransferase) domain 1"/>
    <property type="match status" value="1"/>
</dbReference>
<sequence>MFHRLEIFVKVCDALSFAHSRGVIHCDIKSANVMVGAYGQVYLMDWGGAQILPLRSAEDEARWVRDALPPLPPSETDGLVFGTPSYMSPEQANSHPLDERADVFSMGALLYEMMAGRPPYHARTAMDALILAREAKFAPPDSHVAVPFPRELVRIVTRALRRDPDDRYPSVAALQADIVRLLRGSGSFQTVRFAAGDHVIREGEIGDAAYIVLAGRLEVYKLEAGHHVSLRWLGPGDVFGETSIFAASRRTASVLVVEDATLTKITSDLIEEELTSMKPWMGAFVRTLAARFAGVEGRGSRTAPVEGPPGSVAPRSVPPIPPPTSSGGESVIIDIDEPLDESIDGSDMHATLLARRD</sequence>
<keyword evidence="2" id="KW-0140">cGMP</keyword>
<comment type="caution">
    <text evidence="11">The sequence shown here is derived from an EMBL/GenBank/DDBJ whole genome shotgun (WGS) entry which is preliminary data.</text>
</comment>
<dbReference type="CDD" id="cd00038">
    <property type="entry name" value="CAP_ED"/>
    <property type="match status" value="1"/>
</dbReference>
<dbReference type="Proteomes" id="UP001150924">
    <property type="component" value="Unassembled WGS sequence"/>
</dbReference>
<gene>
    <name evidence="11" type="ORF">OV079_14845</name>
</gene>
<dbReference type="SMART" id="SM00220">
    <property type="entry name" value="S_TKc"/>
    <property type="match status" value="1"/>
</dbReference>
<dbReference type="PANTHER" id="PTHR43671:SF13">
    <property type="entry name" value="SERINE_THREONINE-PROTEIN KINASE NEK2"/>
    <property type="match status" value="1"/>
</dbReference>
<dbReference type="Pfam" id="PF00027">
    <property type="entry name" value="cNMP_binding"/>
    <property type="match status" value="1"/>
</dbReference>
<dbReference type="PROSITE" id="PS00108">
    <property type="entry name" value="PROTEIN_KINASE_ST"/>
    <property type="match status" value="1"/>
</dbReference>
<evidence type="ECO:0000259" key="9">
    <source>
        <dbReference type="PROSITE" id="PS50011"/>
    </source>
</evidence>
<proteinExistence type="predicted"/>
<dbReference type="SUPFAM" id="SSF56112">
    <property type="entry name" value="Protein kinase-like (PK-like)"/>
    <property type="match status" value="1"/>
</dbReference>
<keyword evidence="6" id="KW-0067">ATP-binding</keyword>
<dbReference type="PROSITE" id="PS00889">
    <property type="entry name" value="CNMP_BINDING_2"/>
    <property type="match status" value="1"/>
</dbReference>
<dbReference type="SMART" id="SM00100">
    <property type="entry name" value="cNMP"/>
    <property type="match status" value="1"/>
</dbReference>
<feature type="region of interest" description="Disordered" evidence="8">
    <location>
        <begin position="298"/>
        <end position="330"/>
    </location>
</feature>